<proteinExistence type="predicted"/>
<feature type="non-terminal residue" evidence="1">
    <location>
        <position position="236"/>
    </location>
</feature>
<reference evidence="1" key="1">
    <citation type="journal article" date="2016" name="Proc. Natl. Acad. Sci. U.S.A.">
        <title>Lipid metabolic changes in an early divergent fungus govern the establishment of a mutualistic symbiosis with endobacteria.</title>
        <authorList>
            <person name="Lastovetsky O.A."/>
            <person name="Gaspar M.L."/>
            <person name="Mondo S.J."/>
            <person name="LaButti K.M."/>
            <person name="Sandor L."/>
            <person name="Grigoriev I.V."/>
            <person name="Henry S.A."/>
            <person name="Pawlowska T.E."/>
        </authorList>
    </citation>
    <scope>NUCLEOTIDE SEQUENCE [LARGE SCALE GENOMIC DNA]</scope>
    <source>
        <strain evidence="1">ATCC 52814</strain>
    </source>
</reference>
<evidence type="ECO:0000313" key="1">
    <source>
        <dbReference type="EMBL" id="ORE01075.1"/>
    </source>
</evidence>
<gene>
    <name evidence="1" type="ORF">BCV72DRAFT_339665</name>
</gene>
<dbReference type="VEuPathDB" id="FungiDB:BCV72DRAFT_339665"/>
<dbReference type="Proteomes" id="UP000242414">
    <property type="component" value="Unassembled WGS sequence"/>
</dbReference>
<dbReference type="EMBL" id="KV922188">
    <property type="protein sequence ID" value="ORE01075.1"/>
    <property type="molecule type" value="Genomic_DNA"/>
</dbReference>
<sequence>MAILTLQNAILQSKATLKLKVDGKLSCTASVKEDGAFYNLSTNHANLCFSLANLNPGANLNASGTLSITPYTNRSNYPAASKTVYLDTITVDGEMFSKATAESNIFKYKLLKYIINHHAILATDERAGKGLASFDMCKATLKKLHEEMVPDVPFENVKFNLKRGPLSLEQRNEDKRRKYTADVVNHLVETDSISDVMNKQQFIDIEAAAFESECWHDVEITTLKPTEQQGMDIIED</sequence>
<name>A0A1X0QMU3_RHIZD</name>
<protein>
    <submittedName>
        <fullName evidence="1">Uncharacterized protein</fullName>
    </submittedName>
</protein>
<organism evidence="1">
    <name type="scientific">Rhizopus microsporus var. microsporus</name>
    <dbReference type="NCBI Taxonomy" id="86635"/>
    <lineage>
        <taxon>Eukaryota</taxon>
        <taxon>Fungi</taxon>
        <taxon>Fungi incertae sedis</taxon>
        <taxon>Mucoromycota</taxon>
        <taxon>Mucoromycotina</taxon>
        <taxon>Mucoromycetes</taxon>
        <taxon>Mucorales</taxon>
        <taxon>Mucorineae</taxon>
        <taxon>Rhizopodaceae</taxon>
        <taxon>Rhizopus</taxon>
    </lineage>
</organism>
<dbReference type="AlphaFoldDB" id="A0A1X0QMU3"/>
<accession>A0A1X0QMU3</accession>